<reference evidence="2" key="1">
    <citation type="journal article" date="2004" name="Nature">
        <title>Genome duplication in the teleost fish Tetraodon nigroviridis reveals the early vertebrate proto-karyotype.</title>
        <authorList>
            <person name="Jaillon O."/>
            <person name="Aury J.-M."/>
            <person name="Brunet F."/>
            <person name="Petit J.-L."/>
            <person name="Stange-Thomann N."/>
            <person name="Mauceli E."/>
            <person name="Bouneau L."/>
            <person name="Fischer C."/>
            <person name="Ozouf-Costaz C."/>
            <person name="Bernot A."/>
            <person name="Nicaud S."/>
            <person name="Jaffe D."/>
            <person name="Fisher S."/>
            <person name="Lutfalla G."/>
            <person name="Dossat C."/>
            <person name="Segurens B."/>
            <person name="Dasilva C."/>
            <person name="Salanoubat M."/>
            <person name="Levy M."/>
            <person name="Boudet N."/>
            <person name="Castellano S."/>
            <person name="Anthouard V."/>
            <person name="Jubin C."/>
            <person name="Castelli V."/>
            <person name="Katinka M."/>
            <person name="Vacherie B."/>
            <person name="Biemont C."/>
            <person name="Skalli Z."/>
            <person name="Cattolico L."/>
            <person name="Poulain J."/>
            <person name="De Berardinis V."/>
            <person name="Cruaud C."/>
            <person name="Duprat S."/>
            <person name="Brottier P."/>
            <person name="Coutanceau J.-P."/>
            <person name="Gouzy J."/>
            <person name="Parra G."/>
            <person name="Lardier G."/>
            <person name="Chapple C."/>
            <person name="McKernan K.J."/>
            <person name="McEwan P."/>
            <person name="Bosak S."/>
            <person name="Kellis M."/>
            <person name="Volff J.-N."/>
            <person name="Guigo R."/>
            <person name="Zody M.C."/>
            <person name="Mesirov J."/>
            <person name="Lindblad-Toh K."/>
            <person name="Birren B."/>
            <person name="Nusbaum C."/>
            <person name="Kahn D."/>
            <person name="Robinson-Rechavi M."/>
            <person name="Laudet V."/>
            <person name="Schachter V."/>
            <person name="Quetier F."/>
            <person name="Saurin W."/>
            <person name="Scarpelli C."/>
            <person name="Wincker P."/>
            <person name="Lander E.S."/>
            <person name="Weissenbach J."/>
            <person name="Roest Crollius H."/>
        </authorList>
    </citation>
    <scope>NUCLEOTIDE SEQUENCE [LARGE SCALE GENOMIC DNA]</scope>
</reference>
<name>Q4ST07_TETNG</name>
<feature type="region of interest" description="Disordered" evidence="1">
    <location>
        <begin position="40"/>
        <end position="59"/>
    </location>
</feature>
<dbReference type="AlphaFoldDB" id="Q4ST07"/>
<sequence length="91" mass="10523">YDPSCLPAWQHPRKRRRGRPPRRCRPPSSWTNSWAKFQATTPESDQISKVGKASGAAAEPFPERIRPPFRFSVSFFKRLSKLWAAVWPSKV</sequence>
<comment type="caution">
    <text evidence="2">The sequence shown here is derived from an EMBL/GenBank/DDBJ whole genome shotgun (WGS) entry which is preliminary data.</text>
</comment>
<dbReference type="EMBL" id="CAAE01014334">
    <property type="protein sequence ID" value="CAF96225.1"/>
    <property type="molecule type" value="Genomic_DNA"/>
</dbReference>
<feature type="compositionally biased region" description="Basic residues" evidence="1">
    <location>
        <begin position="11"/>
        <end position="25"/>
    </location>
</feature>
<evidence type="ECO:0000256" key="1">
    <source>
        <dbReference type="SAM" id="MobiDB-lite"/>
    </source>
</evidence>
<accession>Q4ST07</accession>
<feature type="region of interest" description="Disordered" evidence="1">
    <location>
        <begin position="1"/>
        <end position="31"/>
    </location>
</feature>
<feature type="non-terminal residue" evidence="2">
    <location>
        <position position="1"/>
    </location>
</feature>
<proteinExistence type="predicted"/>
<dbReference type="KEGG" id="tng:GSTEN00013180G001"/>
<evidence type="ECO:0000313" key="2">
    <source>
        <dbReference type="EMBL" id="CAF96225.1"/>
    </source>
</evidence>
<protein>
    <submittedName>
        <fullName evidence="2">(spotted green pufferfish) hypothetical protein</fullName>
    </submittedName>
</protein>
<organism evidence="2">
    <name type="scientific">Tetraodon nigroviridis</name>
    <name type="common">Spotted green pufferfish</name>
    <name type="synonym">Chelonodon nigroviridis</name>
    <dbReference type="NCBI Taxonomy" id="99883"/>
    <lineage>
        <taxon>Eukaryota</taxon>
        <taxon>Metazoa</taxon>
        <taxon>Chordata</taxon>
        <taxon>Craniata</taxon>
        <taxon>Vertebrata</taxon>
        <taxon>Euteleostomi</taxon>
        <taxon>Actinopterygii</taxon>
        <taxon>Neopterygii</taxon>
        <taxon>Teleostei</taxon>
        <taxon>Neoteleostei</taxon>
        <taxon>Acanthomorphata</taxon>
        <taxon>Eupercaria</taxon>
        <taxon>Tetraodontiformes</taxon>
        <taxon>Tetradontoidea</taxon>
        <taxon>Tetraodontidae</taxon>
        <taxon>Tetraodon</taxon>
    </lineage>
</organism>
<gene>
    <name evidence="2" type="ORF">GSTENG00013180001</name>
</gene>
<reference evidence="2" key="2">
    <citation type="submission" date="2004-02" db="EMBL/GenBank/DDBJ databases">
        <authorList>
            <consortium name="Genoscope"/>
            <consortium name="Whitehead Institute Centre for Genome Research"/>
        </authorList>
    </citation>
    <scope>NUCLEOTIDE SEQUENCE</scope>
</reference>